<sequence>MNSGVIAIVLGLLAYVCSGSSTVWVKEVTAKSHTNKRIFGDPVLPHQLTFHIRQGSHCLTLNLKRNYDIDPNADIYVVQMSKDGPSIPKKTINLGRE</sequence>
<keyword evidence="3" id="KW-1185">Reference proteome</keyword>
<evidence type="ECO:0000256" key="1">
    <source>
        <dbReference type="SAM" id="SignalP"/>
    </source>
</evidence>
<gene>
    <name evidence="2" type="ORF">CHS0354_003947</name>
</gene>
<keyword evidence="1" id="KW-0732">Signal</keyword>
<dbReference type="AlphaFoldDB" id="A0AAE0T7R3"/>
<feature type="chain" id="PRO_5042094697" evidence="1">
    <location>
        <begin position="20"/>
        <end position="97"/>
    </location>
</feature>
<dbReference type="EMBL" id="JAEAOA010000308">
    <property type="protein sequence ID" value="KAK3605304.1"/>
    <property type="molecule type" value="Genomic_DNA"/>
</dbReference>
<evidence type="ECO:0000313" key="2">
    <source>
        <dbReference type="EMBL" id="KAK3605304.1"/>
    </source>
</evidence>
<evidence type="ECO:0000313" key="3">
    <source>
        <dbReference type="Proteomes" id="UP001195483"/>
    </source>
</evidence>
<feature type="non-terminal residue" evidence="2">
    <location>
        <position position="1"/>
    </location>
</feature>
<proteinExistence type="predicted"/>
<dbReference type="Proteomes" id="UP001195483">
    <property type="component" value="Unassembled WGS sequence"/>
</dbReference>
<comment type="caution">
    <text evidence="2">The sequence shown here is derived from an EMBL/GenBank/DDBJ whole genome shotgun (WGS) entry which is preliminary data.</text>
</comment>
<reference evidence="2" key="3">
    <citation type="submission" date="2023-05" db="EMBL/GenBank/DDBJ databases">
        <authorList>
            <person name="Smith C.H."/>
        </authorList>
    </citation>
    <scope>NUCLEOTIDE SEQUENCE</scope>
    <source>
        <strain evidence="2">CHS0354</strain>
        <tissue evidence="2">Mantle</tissue>
    </source>
</reference>
<reference evidence="2" key="2">
    <citation type="journal article" date="2021" name="Genome Biol. Evol.">
        <title>Developing a high-quality reference genome for a parasitic bivalve with doubly uniparental inheritance (Bivalvia: Unionida).</title>
        <authorList>
            <person name="Smith C.H."/>
        </authorList>
    </citation>
    <scope>NUCLEOTIDE SEQUENCE</scope>
    <source>
        <strain evidence="2">CHS0354</strain>
        <tissue evidence="2">Mantle</tissue>
    </source>
</reference>
<accession>A0AAE0T7R3</accession>
<feature type="signal peptide" evidence="1">
    <location>
        <begin position="1"/>
        <end position="19"/>
    </location>
</feature>
<name>A0AAE0T7R3_9BIVA</name>
<organism evidence="2 3">
    <name type="scientific">Potamilus streckersoni</name>
    <dbReference type="NCBI Taxonomy" id="2493646"/>
    <lineage>
        <taxon>Eukaryota</taxon>
        <taxon>Metazoa</taxon>
        <taxon>Spiralia</taxon>
        <taxon>Lophotrochozoa</taxon>
        <taxon>Mollusca</taxon>
        <taxon>Bivalvia</taxon>
        <taxon>Autobranchia</taxon>
        <taxon>Heteroconchia</taxon>
        <taxon>Palaeoheterodonta</taxon>
        <taxon>Unionida</taxon>
        <taxon>Unionoidea</taxon>
        <taxon>Unionidae</taxon>
        <taxon>Ambleminae</taxon>
        <taxon>Lampsilini</taxon>
        <taxon>Potamilus</taxon>
    </lineage>
</organism>
<protein>
    <submittedName>
        <fullName evidence="2">Uncharacterized protein</fullName>
    </submittedName>
</protein>
<reference evidence="2" key="1">
    <citation type="journal article" date="2021" name="Genome Biol. Evol.">
        <title>A High-Quality Reference Genome for a Parasitic Bivalve with Doubly Uniparental Inheritance (Bivalvia: Unionida).</title>
        <authorList>
            <person name="Smith C.H."/>
        </authorList>
    </citation>
    <scope>NUCLEOTIDE SEQUENCE</scope>
    <source>
        <strain evidence="2">CHS0354</strain>
    </source>
</reference>